<dbReference type="RefSeq" id="WP_149505061.1">
    <property type="nucleotide sequence ID" value="NZ_CP035708.1"/>
</dbReference>
<evidence type="ECO:0000256" key="4">
    <source>
        <dbReference type="SAM" id="Phobius"/>
    </source>
</evidence>
<dbReference type="Pfam" id="PF13404">
    <property type="entry name" value="HTH_AsnC-type"/>
    <property type="match status" value="1"/>
</dbReference>
<reference evidence="7 8" key="1">
    <citation type="submission" date="2019-02" db="EMBL/GenBank/DDBJ databases">
        <title>Complete Genome Sequence and Methylome Analysis of Sphaerotilus natans subsp. sulfidivorans D-507.</title>
        <authorList>
            <person name="Fomenkov A."/>
            <person name="Gridneva E."/>
            <person name="Smolyakov D."/>
            <person name="Dubinina G."/>
            <person name="Vincze T."/>
            <person name="Grabovich M."/>
            <person name="Roberts R.J."/>
        </authorList>
    </citation>
    <scope>NUCLEOTIDE SEQUENCE [LARGE SCALE GENOMIC DNA]</scope>
    <source>
        <strain evidence="7 8">D-507</strain>
    </source>
</reference>
<dbReference type="Proteomes" id="UP001549111">
    <property type="component" value="Unassembled WGS sequence"/>
</dbReference>
<evidence type="ECO:0000313" key="8">
    <source>
        <dbReference type="Proteomes" id="UP000323522"/>
    </source>
</evidence>
<dbReference type="PANTHER" id="PTHR30154">
    <property type="entry name" value="LEUCINE-RESPONSIVE REGULATORY PROTEIN"/>
    <property type="match status" value="1"/>
</dbReference>
<accession>A0A5C1Q322</accession>
<dbReference type="OrthoDB" id="8590699at2"/>
<name>A0A5C1Q322_9BURK</name>
<dbReference type="GO" id="GO:0043565">
    <property type="term" value="F:sequence-specific DNA binding"/>
    <property type="evidence" value="ECO:0007669"/>
    <property type="project" value="InterPro"/>
</dbReference>
<evidence type="ECO:0000256" key="3">
    <source>
        <dbReference type="ARBA" id="ARBA00023163"/>
    </source>
</evidence>
<feature type="transmembrane region" description="Helical" evidence="4">
    <location>
        <begin position="62"/>
        <end position="87"/>
    </location>
</feature>
<keyword evidence="9" id="KW-1185">Reference proteome</keyword>
<dbReference type="SMART" id="SM00344">
    <property type="entry name" value="HTH_ASNC"/>
    <property type="match status" value="1"/>
</dbReference>
<dbReference type="KEGG" id="snn:EWH46_17840"/>
<dbReference type="InterPro" id="IPR036390">
    <property type="entry name" value="WH_DNA-bd_sf"/>
</dbReference>
<dbReference type="GO" id="GO:0005829">
    <property type="term" value="C:cytosol"/>
    <property type="evidence" value="ECO:0007669"/>
    <property type="project" value="TreeGrafter"/>
</dbReference>
<keyword evidence="1" id="KW-0805">Transcription regulation</keyword>
<keyword evidence="4" id="KW-0812">Transmembrane</keyword>
<dbReference type="EMBL" id="JBEPLS010000015">
    <property type="protein sequence ID" value="MET3605325.1"/>
    <property type="molecule type" value="Genomic_DNA"/>
</dbReference>
<protein>
    <submittedName>
        <fullName evidence="6">DNA-binding Lrp family transcriptional regulator</fullName>
    </submittedName>
    <submittedName>
        <fullName evidence="7">Lrp/AsnC family transcriptional regulator</fullName>
    </submittedName>
</protein>
<organism evidence="7 8">
    <name type="scientific">Sphaerotilus sulfidivorans</name>
    <dbReference type="NCBI Taxonomy" id="639200"/>
    <lineage>
        <taxon>Bacteria</taxon>
        <taxon>Pseudomonadati</taxon>
        <taxon>Pseudomonadota</taxon>
        <taxon>Betaproteobacteria</taxon>
        <taxon>Burkholderiales</taxon>
        <taxon>Sphaerotilaceae</taxon>
        <taxon>Sphaerotilus</taxon>
    </lineage>
</organism>
<dbReference type="Gene3D" id="1.10.10.10">
    <property type="entry name" value="Winged helix-like DNA-binding domain superfamily/Winged helix DNA-binding domain"/>
    <property type="match status" value="1"/>
</dbReference>
<evidence type="ECO:0000256" key="1">
    <source>
        <dbReference type="ARBA" id="ARBA00023015"/>
    </source>
</evidence>
<proteinExistence type="predicted"/>
<dbReference type="InterPro" id="IPR019888">
    <property type="entry name" value="Tscrpt_reg_AsnC-like"/>
</dbReference>
<evidence type="ECO:0000313" key="6">
    <source>
        <dbReference type="EMBL" id="MET3605325.1"/>
    </source>
</evidence>
<dbReference type="AlphaFoldDB" id="A0A5C1Q322"/>
<gene>
    <name evidence="6" type="ORF">ABIC99_003154</name>
    <name evidence="7" type="ORF">EWH46_17840</name>
</gene>
<dbReference type="Proteomes" id="UP000323522">
    <property type="component" value="Chromosome"/>
</dbReference>
<dbReference type="InterPro" id="IPR011008">
    <property type="entry name" value="Dimeric_a/b-barrel"/>
</dbReference>
<dbReference type="SUPFAM" id="SSF54909">
    <property type="entry name" value="Dimeric alpha+beta barrel"/>
    <property type="match status" value="1"/>
</dbReference>
<dbReference type="Gene3D" id="3.30.70.920">
    <property type="match status" value="1"/>
</dbReference>
<dbReference type="EMBL" id="CP035708">
    <property type="protein sequence ID" value="QEN02435.1"/>
    <property type="molecule type" value="Genomic_DNA"/>
</dbReference>
<dbReference type="PANTHER" id="PTHR30154:SF34">
    <property type="entry name" value="TRANSCRIPTIONAL REGULATOR AZLB"/>
    <property type="match status" value="1"/>
</dbReference>
<reference evidence="6 9" key="2">
    <citation type="submission" date="2024-06" db="EMBL/GenBank/DDBJ databases">
        <title>Genomic Encyclopedia of Type Strains, Phase IV (KMG-IV): sequencing the most valuable type-strain genomes for metagenomic binning, comparative biology and taxonomic classification.</title>
        <authorList>
            <person name="Goeker M."/>
        </authorList>
    </citation>
    <scope>NUCLEOTIDE SEQUENCE [LARGE SCALE GENOMIC DNA]</scope>
    <source>
        <strain evidence="6 9">D-501</strain>
    </source>
</reference>
<dbReference type="SUPFAM" id="SSF46785">
    <property type="entry name" value="Winged helix' DNA-binding domain"/>
    <property type="match status" value="1"/>
</dbReference>
<sequence>MSDSDDLSTAAEPGYALDAFDRRILARVQSDCHRPAESIAAEIGLSASAVQRRLRRLRERGVIRAEVALLDAAALGVGLTLIAGIGFEREHYAALARLRALLAPEPAVQQAYSTTGDDDLVVILRVADMPAYDRLCARWMAQVPQIGRITTQVVIEPLKVGLALPVPGGD</sequence>
<feature type="domain" description="HTH asnC-type" evidence="5">
    <location>
        <begin position="17"/>
        <end position="78"/>
    </location>
</feature>
<keyword evidence="4" id="KW-0472">Membrane</keyword>
<keyword evidence="3" id="KW-0804">Transcription</keyword>
<dbReference type="InterPro" id="IPR019887">
    <property type="entry name" value="Tscrpt_reg_AsnC/Lrp_C"/>
</dbReference>
<evidence type="ECO:0000256" key="2">
    <source>
        <dbReference type="ARBA" id="ARBA00023125"/>
    </source>
</evidence>
<dbReference type="InterPro" id="IPR000485">
    <property type="entry name" value="AsnC-type_HTH_dom"/>
</dbReference>
<dbReference type="GO" id="GO:0043200">
    <property type="term" value="P:response to amino acid"/>
    <property type="evidence" value="ECO:0007669"/>
    <property type="project" value="TreeGrafter"/>
</dbReference>
<keyword evidence="4" id="KW-1133">Transmembrane helix</keyword>
<evidence type="ECO:0000313" key="9">
    <source>
        <dbReference type="Proteomes" id="UP001549111"/>
    </source>
</evidence>
<evidence type="ECO:0000313" key="7">
    <source>
        <dbReference type="EMBL" id="QEN02435.1"/>
    </source>
</evidence>
<dbReference type="Pfam" id="PF01037">
    <property type="entry name" value="AsnC_trans_reg"/>
    <property type="match status" value="1"/>
</dbReference>
<dbReference type="InterPro" id="IPR036388">
    <property type="entry name" value="WH-like_DNA-bd_sf"/>
</dbReference>
<evidence type="ECO:0000259" key="5">
    <source>
        <dbReference type="PROSITE" id="PS50956"/>
    </source>
</evidence>
<dbReference type="PROSITE" id="PS50956">
    <property type="entry name" value="HTH_ASNC_2"/>
    <property type="match status" value="1"/>
</dbReference>
<dbReference type="PRINTS" id="PR00033">
    <property type="entry name" value="HTHASNC"/>
</dbReference>
<keyword evidence="2 6" id="KW-0238">DNA-binding</keyword>